<dbReference type="Proteomes" id="UP000695562">
    <property type="component" value="Unassembled WGS sequence"/>
</dbReference>
<proteinExistence type="predicted"/>
<feature type="region of interest" description="Disordered" evidence="2">
    <location>
        <begin position="358"/>
        <end position="491"/>
    </location>
</feature>
<feature type="compositionally biased region" description="Polar residues" evidence="2">
    <location>
        <begin position="471"/>
        <end position="482"/>
    </location>
</feature>
<evidence type="ECO:0000313" key="3">
    <source>
        <dbReference type="EMBL" id="KAF2070172.1"/>
    </source>
</evidence>
<feature type="region of interest" description="Disordered" evidence="2">
    <location>
        <begin position="248"/>
        <end position="271"/>
    </location>
</feature>
<evidence type="ECO:0000256" key="2">
    <source>
        <dbReference type="SAM" id="MobiDB-lite"/>
    </source>
</evidence>
<feature type="coiled-coil region" evidence="1">
    <location>
        <begin position="200"/>
        <end position="242"/>
    </location>
</feature>
<reference evidence="3" key="1">
    <citation type="submission" date="2020-01" db="EMBL/GenBank/DDBJ databases">
        <title>Development of genomics and gene disruption for Polysphondylium violaceum indicates a role for the polyketide synthase stlB in stalk morphogenesis.</title>
        <authorList>
            <person name="Narita B."/>
            <person name="Kawabe Y."/>
            <person name="Kin K."/>
            <person name="Saito T."/>
            <person name="Gibbs R."/>
            <person name="Kuspa A."/>
            <person name="Muzny D."/>
            <person name="Queller D."/>
            <person name="Richards S."/>
            <person name="Strassman J."/>
            <person name="Sucgang R."/>
            <person name="Worley K."/>
            <person name="Schaap P."/>
        </authorList>
    </citation>
    <scope>NUCLEOTIDE SEQUENCE</scope>
    <source>
        <strain evidence="3">QSvi11</strain>
    </source>
</reference>
<dbReference type="EMBL" id="AJWJ01000531">
    <property type="protein sequence ID" value="KAF2070172.1"/>
    <property type="molecule type" value="Genomic_DNA"/>
</dbReference>
<feature type="compositionally biased region" description="Basic and acidic residues" evidence="2">
    <location>
        <begin position="73"/>
        <end position="88"/>
    </location>
</feature>
<feature type="compositionally biased region" description="Low complexity" evidence="2">
    <location>
        <begin position="179"/>
        <end position="195"/>
    </location>
</feature>
<feature type="region of interest" description="Disordered" evidence="2">
    <location>
        <begin position="150"/>
        <end position="199"/>
    </location>
</feature>
<evidence type="ECO:0000256" key="1">
    <source>
        <dbReference type="SAM" id="Coils"/>
    </source>
</evidence>
<comment type="caution">
    <text evidence="3">The sequence shown here is derived from an EMBL/GenBank/DDBJ whole genome shotgun (WGS) entry which is preliminary data.</text>
</comment>
<feature type="compositionally biased region" description="Polar residues" evidence="2">
    <location>
        <begin position="259"/>
        <end position="269"/>
    </location>
</feature>
<evidence type="ECO:0000313" key="4">
    <source>
        <dbReference type="Proteomes" id="UP000695562"/>
    </source>
</evidence>
<feature type="compositionally biased region" description="Polar residues" evidence="2">
    <location>
        <begin position="383"/>
        <end position="411"/>
    </location>
</feature>
<gene>
    <name evidence="3" type="ORF">CYY_008514</name>
</gene>
<feature type="compositionally biased region" description="Low complexity" evidence="2">
    <location>
        <begin position="37"/>
        <end position="51"/>
    </location>
</feature>
<name>A0A8J4V169_9MYCE</name>
<feature type="region of interest" description="Disordered" evidence="2">
    <location>
        <begin position="1"/>
        <end position="117"/>
    </location>
</feature>
<organism evidence="3 4">
    <name type="scientific">Polysphondylium violaceum</name>
    <dbReference type="NCBI Taxonomy" id="133409"/>
    <lineage>
        <taxon>Eukaryota</taxon>
        <taxon>Amoebozoa</taxon>
        <taxon>Evosea</taxon>
        <taxon>Eumycetozoa</taxon>
        <taxon>Dictyostelia</taxon>
        <taxon>Dictyosteliales</taxon>
        <taxon>Dictyosteliaceae</taxon>
        <taxon>Polysphondylium</taxon>
    </lineage>
</organism>
<protein>
    <submittedName>
        <fullName evidence="3">Uncharacterized protein</fullName>
    </submittedName>
</protein>
<feature type="compositionally biased region" description="Low complexity" evidence="2">
    <location>
        <begin position="150"/>
        <end position="170"/>
    </location>
</feature>
<accession>A0A8J4V169</accession>
<feature type="compositionally biased region" description="Low complexity" evidence="2">
    <location>
        <begin position="426"/>
        <end position="459"/>
    </location>
</feature>
<keyword evidence="1" id="KW-0175">Coiled coil</keyword>
<dbReference type="AlphaFoldDB" id="A0A8J4V169"/>
<feature type="compositionally biased region" description="Low complexity" evidence="2">
    <location>
        <begin position="14"/>
        <end position="28"/>
    </location>
</feature>
<sequence>MTDKNLKYTPPNSPLNINNSNNSNNSNNKDIQKTMVPEPSENNSNSNSNSPVKNMINQKKRSFDNDDLTNEDNTNKKAKESNEDDSRSRYNLNMLLKASQSPNQSPVPSPRGSPKSSNILKILVSKDQEYEIPTHFVTQNQQQTLSNINLKSLSSPGSSSSTPPTLSNSNQNIPTLLIPSNSSSSSSTSTTPNTNDVKKYEELKMEKSLMEKDYQNQIDQLKNQLKQQQQQQVQILLQLQQQQQHQQLQLQHHQHQQQRKSQSGSSSPKATVDPVEFLLHELKEIKSQQLEMKNAIAMETMQHLSLKMEEFKKAFIEYQTFFENRLNTTDERMHSYCLKVAELDKIIYHYFYPTSGKIPSSPSVSSHNQSSKENSPRDHSPHLYSSHSPRFQHPSAPTTPTSKSQPITSSPLPEKPTDYTKKPNPILQQKLQQRIHLQEQQQAAQQQQIGATQQQNQQQSTSNPQTPQPLSPTHFSTSSPQNKGLHPSYPPAYSIDMYHDSRYYPYPSHPYPPVSYYH</sequence>
<keyword evidence="4" id="KW-1185">Reference proteome</keyword>
<feature type="compositionally biased region" description="Low complexity" evidence="2">
    <location>
        <begin position="358"/>
        <end position="371"/>
    </location>
</feature>